<keyword evidence="4" id="KW-1185">Reference proteome</keyword>
<reference evidence="3" key="1">
    <citation type="submission" date="2018-11" db="EMBL/GenBank/DDBJ databases">
        <authorList>
            <consortium name="Pathogen Informatics"/>
        </authorList>
    </citation>
    <scope>NUCLEOTIDE SEQUENCE</scope>
</reference>
<dbReference type="GO" id="GO:0005802">
    <property type="term" value="C:trans-Golgi network"/>
    <property type="evidence" value="ECO:0007669"/>
    <property type="project" value="TreeGrafter"/>
</dbReference>
<dbReference type="InterPro" id="IPR037992">
    <property type="entry name" value="TRAPPC6/Trs33"/>
</dbReference>
<dbReference type="EMBL" id="CAAALY010026138">
    <property type="protein sequence ID" value="VEL15841.1"/>
    <property type="molecule type" value="Genomic_DNA"/>
</dbReference>
<name>A0A3S5B889_9PLAT</name>
<evidence type="ECO:0000313" key="4">
    <source>
        <dbReference type="Proteomes" id="UP000784294"/>
    </source>
</evidence>
<evidence type="ECO:0000313" key="3">
    <source>
        <dbReference type="EMBL" id="VEL15841.1"/>
    </source>
</evidence>
<dbReference type="GO" id="GO:0030008">
    <property type="term" value="C:TRAPP complex"/>
    <property type="evidence" value="ECO:0007669"/>
    <property type="project" value="TreeGrafter"/>
</dbReference>
<dbReference type="CDD" id="cd14944">
    <property type="entry name" value="TRAPPC6A_Trs33"/>
    <property type="match status" value="1"/>
</dbReference>
<evidence type="ECO:0008006" key="5">
    <source>
        <dbReference type="Google" id="ProtNLM"/>
    </source>
</evidence>
<dbReference type="GO" id="GO:0006888">
    <property type="term" value="P:endoplasmic reticulum to Golgi vesicle-mediated transport"/>
    <property type="evidence" value="ECO:0007669"/>
    <property type="project" value="TreeGrafter"/>
</dbReference>
<dbReference type="Gene3D" id="3.30.1380.20">
    <property type="entry name" value="Trafficking protein particle complex subunit 3"/>
    <property type="match status" value="2"/>
</dbReference>
<accession>A0A3S5B889</accession>
<dbReference type="PANTHER" id="PTHR12817">
    <property type="entry name" value="TRAFFICKING PROTEIN PARTICLE COMPLEX SUBUNIT 6B"/>
    <property type="match status" value="1"/>
</dbReference>
<sequence>MDVVKYICTEFWKSAFRKQVNSLKTNHQYLTEIDKYLAFPCGLIRGALCSLGLTCVVSAEIEEPPKCKFSVRLLPNEEVYSN</sequence>
<dbReference type="SUPFAM" id="SSF111126">
    <property type="entry name" value="Ligand-binding domain in the NO signalling and Golgi transport"/>
    <property type="match status" value="1"/>
</dbReference>
<organism evidence="3 4">
    <name type="scientific">Protopolystoma xenopodis</name>
    <dbReference type="NCBI Taxonomy" id="117903"/>
    <lineage>
        <taxon>Eukaryota</taxon>
        <taxon>Metazoa</taxon>
        <taxon>Spiralia</taxon>
        <taxon>Lophotrochozoa</taxon>
        <taxon>Platyhelminthes</taxon>
        <taxon>Monogenea</taxon>
        <taxon>Polyopisthocotylea</taxon>
        <taxon>Polystomatidea</taxon>
        <taxon>Polystomatidae</taxon>
        <taxon>Protopolystoma</taxon>
    </lineage>
</organism>
<dbReference type="OrthoDB" id="941624at2759"/>
<dbReference type="PANTHER" id="PTHR12817:SF0">
    <property type="entry name" value="GEO08327P1"/>
    <property type="match status" value="1"/>
</dbReference>
<proteinExistence type="inferred from homology"/>
<dbReference type="InterPro" id="IPR007194">
    <property type="entry name" value="TRAPP_component"/>
</dbReference>
<comment type="caution">
    <text evidence="3">The sequence shown here is derived from an EMBL/GenBank/DDBJ whole genome shotgun (WGS) entry which is preliminary data.</text>
</comment>
<evidence type="ECO:0000256" key="1">
    <source>
        <dbReference type="ARBA" id="ARBA00004222"/>
    </source>
</evidence>
<dbReference type="GO" id="GO:0005801">
    <property type="term" value="C:cis-Golgi network"/>
    <property type="evidence" value="ECO:0007669"/>
    <property type="project" value="TreeGrafter"/>
</dbReference>
<protein>
    <recommendedName>
        <fullName evidence="5">Trafficking protein particle complex subunit 6B</fullName>
    </recommendedName>
</protein>
<dbReference type="InterPro" id="IPR024096">
    <property type="entry name" value="NO_sig/Golgi_transp_ligand-bd"/>
</dbReference>
<comment type="similarity">
    <text evidence="2">Belongs to the TRAPP small subunits family. BET3 subfamily.</text>
</comment>
<dbReference type="Pfam" id="PF04051">
    <property type="entry name" value="TRAPP"/>
    <property type="match status" value="1"/>
</dbReference>
<comment type="subcellular location">
    <subcellularLocation>
        <location evidence="1">Golgi apparatus</location>
        <location evidence="1">cis-Golgi network</location>
    </subcellularLocation>
</comment>
<evidence type="ECO:0000256" key="2">
    <source>
        <dbReference type="ARBA" id="ARBA00006218"/>
    </source>
</evidence>
<dbReference type="Proteomes" id="UP000784294">
    <property type="component" value="Unassembled WGS sequence"/>
</dbReference>
<dbReference type="AlphaFoldDB" id="A0A3S5B889"/>
<gene>
    <name evidence="3" type="ORF">PXEA_LOCUS9281</name>
</gene>